<dbReference type="Proteomes" id="UP000291022">
    <property type="component" value="Unassembled WGS sequence"/>
</dbReference>
<evidence type="ECO:0000256" key="1">
    <source>
        <dbReference type="ARBA" id="ARBA00004496"/>
    </source>
</evidence>
<keyword evidence="4" id="KW-1185">Reference proteome</keyword>
<comment type="subcellular location">
    <subcellularLocation>
        <location evidence="1">Cytoplasm</location>
    </subcellularLocation>
</comment>
<evidence type="ECO:0000313" key="3">
    <source>
        <dbReference type="Ensembl" id="ENSUAMP00000032138.1"/>
    </source>
</evidence>
<dbReference type="GO" id="GO:0006897">
    <property type="term" value="P:endocytosis"/>
    <property type="evidence" value="ECO:0007669"/>
    <property type="project" value="InterPro"/>
</dbReference>
<reference evidence="3" key="2">
    <citation type="submission" date="2025-08" db="UniProtKB">
        <authorList>
            <consortium name="Ensembl"/>
        </authorList>
    </citation>
    <scope>IDENTIFICATION</scope>
</reference>
<dbReference type="GO" id="GO:0015629">
    <property type="term" value="C:actin cytoskeleton"/>
    <property type="evidence" value="ECO:0007669"/>
    <property type="project" value="TreeGrafter"/>
</dbReference>
<evidence type="ECO:0000313" key="4">
    <source>
        <dbReference type="Proteomes" id="UP000291022"/>
    </source>
</evidence>
<sequence>MSCIPFKIGQPKKQIVPTAVERNFERVYGKLQHLKELSRRLQKDMKSEISLDLFSIPLCEEDQNFLNLATALDMAIRWMDALHQGKVNQIQRTVIEPLQKFGSVFPSLTWR</sequence>
<dbReference type="SUPFAM" id="SSF103657">
    <property type="entry name" value="BAR/IMD domain-like"/>
    <property type="match status" value="1"/>
</dbReference>
<dbReference type="STRING" id="9643.ENSUAMP00000032138"/>
<keyword evidence="2" id="KW-0963">Cytoplasm</keyword>
<dbReference type="GO" id="GO:0005737">
    <property type="term" value="C:cytoplasm"/>
    <property type="evidence" value="ECO:0007669"/>
    <property type="project" value="UniProtKB-SubCell"/>
</dbReference>
<name>A0A452SHY5_URSAM</name>
<evidence type="ECO:0008006" key="5">
    <source>
        <dbReference type="Google" id="ProtNLM"/>
    </source>
</evidence>
<dbReference type="GO" id="GO:0097320">
    <property type="term" value="P:plasma membrane tubulation"/>
    <property type="evidence" value="ECO:0007669"/>
    <property type="project" value="TreeGrafter"/>
</dbReference>
<dbReference type="GO" id="GO:0008289">
    <property type="term" value="F:lipid binding"/>
    <property type="evidence" value="ECO:0007669"/>
    <property type="project" value="TreeGrafter"/>
</dbReference>
<organism evidence="3 4">
    <name type="scientific">Ursus americanus</name>
    <name type="common">American black bear</name>
    <name type="synonym">Euarctos americanus</name>
    <dbReference type="NCBI Taxonomy" id="9643"/>
    <lineage>
        <taxon>Eukaryota</taxon>
        <taxon>Metazoa</taxon>
        <taxon>Chordata</taxon>
        <taxon>Craniata</taxon>
        <taxon>Vertebrata</taxon>
        <taxon>Euteleostomi</taxon>
        <taxon>Mammalia</taxon>
        <taxon>Eutheria</taxon>
        <taxon>Laurasiatheria</taxon>
        <taxon>Carnivora</taxon>
        <taxon>Caniformia</taxon>
        <taxon>Ursidae</taxon>
        <taxon>Ursus</taxon>
    </lineage>
</organism>
<protein>
    <recommendedName>
        <fullName evidence="5">BAR domain-containing protein</fullName>
    </recommendedName>
</protein>
<proteinExistence type="predicted"/>
<reference evidence="3" key="3">
    <citation type="submission" date="2025-09" db="UniProtKB">
        <authorList>
            <consortium name="Ensembl"/>
        </authorList>
    </citation>
    <scope>IDENTIFICATION</scope>
</reference>
<dbReference type="AlphaFoldDB" id="A0A452SHY5"/>
<accession>A0A452SHY5</accession>
<dbReference type="GeneTree" id="ENSGT00940000172662"/>
<dbReference type="Ensembl" id="ENSUAMT00000035831.1">
    <property type="protein sequence ID" value="ENSUAMP00000032138.1"/>
    <property type="gene ID" value="ENSUAMG00000024568.1"/>
</dbReference>
<dbReference type="GO" id="GO:0051666">
    <property type="term" value="P:actin cortical patch localization"/>
    <property type="evidence" value="ECO:0007669"/>
    <property type="project" value="InterPro"/>
</dbReference>
<dbReference type="PANTHER" id="PTHR47174:SF3">
    <property type="entry name" value="BRIDGING INTEGRATOR 3"/>
    <property type="match status" value="1"/>
</dbReference>
<dbReference type="OMA" id="CEEDQNF"/>
<dbReference type="InterPro" id="IPR046982">
    <property type="entry name" value="BIN3/RVS161-like"/>
</dbReference>
<evidence type="ECO:0000256" key="2">
    <source>
        <dbReference type="ARBA" id="ARBA00022490"/>
    </source>
</evidence>
<reference evidence="4" key="1">
    <citation type="submission" date="2016-06" db="EMBL/GenBank/DDBJ databases">
        <title>De novo assembly and RNA-Seq shows season-dependent expression and editing in black bear kidneys.</title>
        <authorList>
            <person name="Korstanje R."/>
            <person name="Srivastava A."/>
            <person name="Sarsani V.K."/>
            <person name="Sheehan S.M."/>
            <person name="Seger R.L."/>
            <person name="Barter M.E."/>
            <person name="Lindqvist C."/>
            <person name="Brody L.C."/>
            <person name="Mullikin J.C."/>
        </authorList>
    </citation>
    <scope>NUCLEOTIDE SEQUENCE [LARGE SCALE GENOMIC DNA]</scope>
</reference>
<dbReference type="PANTHER" id="PTHR47174">
    <property type="entry name" value="BRIDGING INTEGRATOR 3"/>
    <property type="match status" value="1"/>
</dbReference>
<dbReference type="InterPro" id="IPR027267">
    <property type="entry name" value="AH/BAR_dom_sf"/>
</dbReference>